<evidence type="ECO:0000256" key="1">
    <source>
        <dbReference type="ARBA" id="ARBA00004651"/>
    </source>
</evidence>
<comment type="subcellular location">
    <subcellularLocation>
        <location evidence="1 6">Cell membrane</location>
        <topology evidence="1 6">Multi-pass membrane protein</topology>
    </subcellularLocation>
</comment>
<reference evidence="8 9" key="1">
    <citation type="submission" date="2024-09" db="EMBL/GenBank/DDBJ databases">
        <authorList>
            <person name="Sun Q."/>
            <person name="Mori K."/>
        </authorList>
    </citation>
    <scope>NUCLEOTIDE SEQUENCE [LARGE SCALE GENOMIC DNA]</scope>
    <source>
        <strain evidence="8 9">JCM 11201</strain>
    </source>
</reference>
<keyword evidence="9" id="KW-1185">Reference proteome</keyword>
<feature type="transmembrane region" description="Helical" evidence="7">
    <location>
        <begin position="81"/>
        <end position="97"/>
    </location>
</feature>
<dbReference type="SUPFAM" id="SSF103481">
    <property type="entry name" value="Multidrug resistance efflux transporter EmrE"/>
    <property type="match status" value="1"/>
</dbReference>
<dbReference type="EMBL" id="JBHMAF010000196">
    <property type="protein sequence ID" value="MFB9761877.1"/>
    <property type="molecule type" value="Genomic_DNA"/>
</dbReference>
<comment type="similarity">
    <text evidence="6">Belongs to the drug/metabolite transporter (DMT) superfamily. Small multidrug resistance (SMR) (TC 2.A.7.1) family.</text>
</comment>
<keyword evidence="5 7" id="KW-0472">Membrane</keyword>
<feature type="transmembrane region" description="Helical" evidence="7">
    <location>
        <begin position="54"/>
        <end position="75"/>
    </location>
</feature>
<evidence type="ECO:0000256" key="3">
    <source>
        <dbReference type="ARBA" id="ARBA00022692"/>
    </source>
</evidence>
<evidence type="ECO:0000313" key="8">
    <source>
        <dbReference type="EMBL" id="MFB9761877.1"/>
    </source>
</evidence>
<protein>
    <submittedName>
        <fullName evidence="8">DMT family transporter</fullName>
    </submittedName>
</protein>
<comment type="caution">
    <text evidence="8">The sequence shown here is derived from an EMBL/GenBank/DDBJ whole genome shotgun (WGS) entry which is preliminary data.</text>
</comment>
<feature type="transmembrane region" description="Helical" evidence="7">
    <location>
        <begin position="29"/>
        <end position="47"/>
    </location>
</feature>
<feature type="transmembrane region" description="Helical" evidence="7">
    <location>
        <begin position="5"/>
        <end position="23"/>
    </location>
</feature>
<sequence>MGWIYVLIGGFIEVFWVMGLKHASSPLEWAGVSAAILLSFWFLFRAFKTLPIGTVYAVFTGIGTSGIVIVEMIFFGEPVSIAKLLFIALLIGGVIGLKQLTAKQKGEA</sequence>
<dbReference type="Proteomes" id="UP001589609">
    <property type="component" value="Unassembled WGS sequence"/>
</dbReference>
<evidence type="ECO:0000256" key="6">
    <source>
        <dbReference type="RuleBase" id="RU003942"/>
    </source>
</evidence>
<dbReference type="RefSeq" id="WP_379951960.1">
    <property type="nucleotide sequence ID" value="NZ_JBHMAF010000196.1"/>
</dbReference>
<keyword evidence="3 6" id="KW-0812">Transmembrane</keyword>
<evidence type="ECO:0000256" key="5">
    <source>
        <dbReference type="ARBA" id="ARBA00023136"/>
    </source>
</evidence>
<dbReference type="Pfam" id="PF00893">
    <property type="entry name" value="Multi_Drug_Res"/>
    <property type="match status" value="1"/>
</dbReference>
<gene>
    <name evidence="8" type="ORF">ACFFMS_26985</name>
</gene>
<name>A0ABV5WMK0_9BACI</name>
<evidence type="ECO:0000256" key="4">
    <source>
        <dbReference type="ARBA" id="ARBA00022989"/>
    </source>
</evidence>
<keyword evidence="4 7" id="KW-1133">Transmembrane helix</keyword>
<dbReference type="InterPro" id="IPR000390">
    <property type="entry name" value="Small_drug/metabolite_transptr"/>
</dbReference>
<dbReference type="PANTHER" id="PTHR30561:SF7">
    <property type="entry name" value="GUANIDINIUM EFFLUX SYSTEM SUBUNIT GDNC-RELATED"/>
    <property type="match status" value="1"/>
</dbReference>
<dbReference type="PANTHER" id="PTHR30561">
    <property type="entry name" value="SMR FAMILY PROTON-DEPENDENT DRUG EFFLUX TRANSPORTER SUGE"/>
    <property type="match status" value="1"/>
</dbReference>
<evidence type="ECO:0000256" key="7">
    <source>
        <dbReference type="SAM" id="Phobius"/>
    </source>
</evidence>
<evidence type="ECO:0000256" key="2">
    <source>
        <dbReference type="ARBA" id="ARBA00022475"/>
    </source>
</evidence>
<accession>A0ABV5WMK0</accession>
<dbReference type="InterPro" id="IPR037185">
    <property type="entry name" value="EmrE-like"/>
</dbReference>
<evidence type="ECO:0000313" key="9">
    <source>
        <dbReference type="Proteomes" id="UP001589609"/>
    </source>
</evidence>
<dbReference type="Gene3D" id="1.10.3730.20">
    <property type="match status" value="1"/>
</dbReference>
<proteinExistence type="inferred from homology"/>
<dbReference type="InterPro" id="IPR045324">
    <property type="entry name" value="Small_multidrug_res"/>
</dbReference>
<keyword evidence="2" id="KW-1003">Cell membrane</keyword>
<organism evidence="8 9">
    <name type="scientific">Ectobacillus funiculus</name>
    <dbReference type="NCBI Taxonomy" id="137993"/>
    <lineage>
        <taxon>Bacteria</taxon>
        <taxon>Bacillati</taxon>
        <taxon>Bacillota</taxon>
        <taxon>Bacilli</taxon>
        <taxon>Bacillales</taxon>
        <taxon>Bacillaceae</taxon>
        <taxon>Ectobacillus</taxon>
    </lineage>
</organism>